<name>A0A371GSE3_MUCPR</name>
<evidence type="ECO:0000313" key="2">
    <source>
        <dbReference type="Proteomes" id="UP000257109"/>
    </source>
</evidence>
<dbReference type="EMBL" id="QJKJ01004610">
    <property type="protein sequence ID" value="RDX93430.1"/>
    <property type="molecule type" value="Genomic_DNA"/>
</dbReference>
<organism evidence="1 2">
    <name type="scientific">Mucuna pruriens</name>
    <name type="common">Velvet bean</name>
    <name type="synonym">Dolichos pruriens</name>
    <dbReference type="NCBI Taxonomy" id="157652"/>
    <lineage>
        <taxon>Eukaryota</taxon>
        <taxon>Viridiplantae</taxon>
        <taxon>Streptophyta</taxon>
        <taxon>Embryophyta</taxon>
        <taxon>Tracheophyta</taxon>
        <taxon>Spermatophyta</taxon>
        <taxon>Magnoliopsida</taxon>
        <taxon>eudicotyledons</taxon>
        <taxon>Gunneridae</taxon>
        <taxon>Pentapetalae</taxon>
        <taxon>rosids</taxon>
        <taxon>fabids</taxon>
        <taxon>Fabales</taxon>
        <taxon>Fabaceae</taxon>
        <taxon>Papilionoideae</taxon>
        <taxon>50 kb inversion clade</taxon>
        <taxon>NPAAA clade</taxon>
        <taxon>indigoferoid/millettioid clade</taxon>
        <taxon>Phaseoleae</taxon>
        <taxon>Mucuna</taxon>
    </lineage>
</organism>
<dbReference type="Proteomes" id="UP000257109">
    <property type="component" value="Unassembled WGS sequence"/>
</dbReference>
<dbReference type="AlphaFoldDB" id="A0A371GSE3"/>
<sequence>MENYKKNSESRSMSLAGVTAFLADIWKMLSSMCNQLPNPLSHSRPALSTIRECGTTPFCLSPSIAIADAEPSQAEVATDGDSTGVIRLHGSHITFTLCTHITFTLCTHMDFGSSTRRVDTLPIKVKIMEYQTLKQLANQLKSGPCRAFKTRFEAIINMKSPQNMKEVQRLTGRLALLSKKSMTLLPTPKKANHLPLGQELRRGIPRFQEIPFLTPSVGKANRRARPLFVPCSI</sequence>
<accession>A0A371GSE3</accession>
<keyword evidence="2" id="KW-1185">Reference proteome</keyword>
<gene>
    <name evidence="1" type="ORF">CR513_24310</name>
</gene>
<reference evidence="1" key="1">
    <citation type="submission" date="2018-05" db="EMBL/GenBank/DDBJ databases">
        <title>Draft genome of Mucuna pruriens seed.</title>
        <authorList>
            <person name="Nnadi N.E."/>
            <person name="Vos R."/>
            <person name="Hasami M.H."/>
            <person name="Devisetty U.K."/>
            <person name="Aguiy J.C."/>
        </authorList>
    </citation>
    <scope>NUCLEOTIDE SEQUENCE [LARGE SCALE GENOMIC DNA]</scope>
    <source>
        <strain evidence="1">JCA_2017</strain>
    </source>
</reference>
<protein>
    <submittedName>
        <fullName evidence="1">Uncharacterized protein</fullName>
    </submittedName>
</protein>
<evidence type="ECO:0000313" key="1">
    <source>
        <dbReference type="EMBL" id="RDX93430.1"/>
    </source>
</evidence>
<comment type="caution">
    <text evidence="1">The sequence shown here is derived from an EMBL/GenBank/DDBJ whole genome shotgun (WGS) entry which is preliminary data.</text>
</comment>
<proteinExistence type="predicted"/>
<feature type="non-terminal residue" evidence="1">
    <location>
        <position position="1"/>
    </location>
</feature>